<evidence type="ECO:0000313" key="8">
    <source>
        <dbReference type="EMBL" id="CAB3404314.1"/>
    </source>
</evidence>
<dbReference type="InterPro" id="IPR002401">
    <property type="entry name" value="Cyt_P450_E_grp-I"/>
</dbReference>
<evidence type="ECO:0008006" key="10">
    <source>
        <dbReference type="Google" id="ProtNLM"/>
    </source>
</evidence>
<dbReference type="GO" id="GO:0016705">
    <property type="term" value="F:oxidoreductase activity, acting on paired donors, with incorporation or reduction of molecular oxygen"/>
    <property type="evidence" value="ECO:0007669"/>
    <property type="project" value="InterPro"/>
</dbReference>
<evidence type="ECO:0000256" key="5">
    <source>
        <dbReference type="ARBA" id="ARBA00023002"/>
    </source>
</evidence>
<dbReference type="CDD" id="cd11054">
    <property type="entry name" value="CYP24A1-like"/>
    <property type="match status" value="1"/>
</dbReference>
<dbReference type="InterPro" id="IPR050479">
    <property type="entry name" value="CYP11_CYP27_families"/>
</dbReference>
<dbReference type="PANTHER" id="PTHR24279">
    <property type="entry name" value="CYTOCHROME P450"/>
    <property type="match status" value="1"/>
</dbReference>
<dbReference type="GO" id="GO:0020037">
    <property type="term" value="F:heme binding"/>
    <property type="evidence" value="ECO:0007669"/>
    <property type="project" value="InterPro"/>
</dbReference>
<evidence type="ECO:0000313" key="9">
    <source>
        <dbReference type="Proteomes" id="UP000494206"/>
    </source>
</evidence>
<dbReference type="EMBL" id="CADEPM010000004">
    <property type="protein sequence ID" value="CAB3404314.1"/>
    <property type="molecule type" value="Genomic_DNA"/>
</dbReference>
<name>A0A8S1EKH0_9PELO</name>
<comment type="cofactor">
    <cofactor evidence="1">
        <name>heme</name>
        <dbReference type="ChEBI" id="CHEBI:30413"/>
    </cofactor>
</comment>
<dbReference type="SUPFAM" id="SSF48264">
    <property type="entry name" value="Cytochrome P450"/>
    <property type="match status" value="1"/>
</dbReference>
<reference evidence="8 9" key="1">
    <citation type="submission" date="2020-04" db="EMBL/GenBank/DDBJ databases">
        <authorList>
            <person name="Laetsch R D."/>
            <person name="Stevens L."/>
            <person name="Kumar S."/>
            <person name="Blaxter L. M."/>
        </authorList>
    </citation>
    <scope>NUCLEOTIDE SEQUENCE [LARGE SCALE GENOMIC DNA]</scope>
</reference>
<keyword evidence="3" id="KW-0349">Heme</keyword>
<dbReference type="Gene3D" id="1.10.630.10">
    <property type="entry name" value="Cytochrome P450"/>
    <property type="match status" value="1"/>
</dbReference>
<keyword evidence="7" id="KW-0503">Monooxygenase</keyword>
<dbReference type="PANTHER" id="PTHR24279:SF120">
    <property type="entry name" value="CYTOCHROME P450"/>
    <property type="match status" value="1"/>
</dbReference>
<evidence type="ECO:0000256" key="2">
    <source>
        <dbReference type="ARBA" id="ARBA00010617"/>
    </source>
</evidence>
<keyword evidence="9" id="KW-1185">Reference proteome</keyword>
<protein>
    <recommendedName>
        <fullName evidence="10">Cytochrome P450</fullName>
    </recommendedName>
</protein>
<keyword evidence="5" id="KW-0560">Oxidoreductase</keyword>
<dbReference type="Proteomes" id="UP000494206">
    <property type="component" value="Unassembled WGS sequence"/>
</dbReference>
<sequence length="979" mass="110329">MRTTLAVLAEAACPVSVHFRKSTSSIPTKKFSEIPGPREIPFIGSIDNLPFILATDASIIEKYSNHLLSLYTKYGNIVKENLGFGRKYVVHIFDPVDVQKVLSADGKTPFIVPLQETTLKYREMKGMNPGLGNLNGGEWYRLRSAIQQAMMRPQSVQTYLPFSNKVSNDLVDHVQKLQSEKGFVDMQKVAGRWSLESAGQILFEKSLGAFSTNSKWADDLISLNKEIFQLSAKMRLGLPLFRIFSTPSWKKMVALEDKFYGEVDKLMDNALDSLTSNISENAKNEMRFASYLINRKELNRNDIKVILLSMFSDGLSTTAPMLIYNLFNLAKNPEIQKELREEIRSGNSKSPFLRACIKETFRLFPIGTEISRISQRDLVLSGYEIPSGTAIDINTNIIMRHPAIFADSPMEYKPSRLRLTLIPRHRYPFFDLLAFFTLNLSLEISNKAVITEILVSKGGHHVLLIGPHAIYVIRINPELLITNSDRLSSEYFCSCFSLHESLLVKKSTYTVVQVRYLPEKIDGSSFIAVLFSDDCIRFYDLNNSVDSTILRVDFRQLLFDENDSKLNNTLGLHKSLVSFDLKRAIDSSVTLIAVDSEAEFYGSIVYYSCFTEGVAPMTGRIGNVDDALANDPISIKFINTANEKVASVLALLSSGNVISHLVAIPDEFGWFELLLQDQIKIPTKIGCAMFVENNYDSRYCASEETVVYELVSMADADIQNTKTLKSVSISLLIQEDENEDDDWEYVETNEVMHLIVSQGINETLSHIYAISSFIAEGSKTEENRNVPKGKSELEAKSNNTKAAIEQALSQNKPLSACIISEDLAIPDAIDVALAYFEQVQKKIEMQKRLAQLALERCVNLHSTAQMFGETQQTIDDQLVQETKNVEDLKLAMFELKNKATSVRKQINVLISRVEDNVPLSKAELRIFDRLQHHQNCLSQMSIQIPKITLEVNEQKRVATTQALRKNASQPNKFANVEKK</sequence>
<evidence type="ECO:0000256" key="4">
    <source>
        <dbReference type="ARBA" id="ARBA00022723"/>
    </source>
</evidence>
<evidence type="ECO:0000256" key="7">
    <source>
        <dbReference type="ARBA" id="ARBA00023033"/>
    </source>
</evidence>
<accession>A0A8S1EKH0</accession>
<dbReference type="Pfam" id="PF00067">
    <property type="entry name" value="p450"/>
    <property type="match status" value="1"/>
</dbReference>
<dbReference type="OrthoDB" id="3945418at2759"/>
<dbReference type="InterPro" id="IPR001128">
    <property type="entry name" value="Cyt_P450"/>
</dbReference>
<dbReference type="AlphaFoldDB" id="A0A8S1EKH0"/>
<evidence type="ECO:0000256" key="6">
    <source>
        <dbReference type="ARBA" id="ARBA00023004"/>
    </source>
</evidence>
<keyword evidence="6" id="KW-0408">Iron</keyword>
<dbReference type="GO" id="GO:0004497">
    <property type="term" value="F:monooxygenase activity"/>
    <property type="evidence" value="ECO:0007669"/>
    <property type="project" value="UniProtKB-KW"/>
</dbReference>
<gene>
    <name evidence="8" type="ORF">CBOVIS_LOCUS6671</name>
</gene>
<dbReference type="GO" id="GO:0005506">
    <property type="term" value="F:iron ion binding"/>
    <property type="evidence" value="ECO:0007669"/>
    <property type="project" value="InterPro"/>
</dbReference>
<dbReference type="PRINTS" id="PR00463">
    <property type="entry name" value="EP450I"/>
</dbReference>
<dbReference type="InterPro" id="IPR036396">
    <property type="entry name" value="Cyt_P450_sf"/>
</dbReference>
<organism evidence="8 9">
    <name type="scientific">Caenorhabditis bovis</name>
    <dbReference type="NCBI Taxonomy" id="2654633"/>
    <lineage>
        <taxon>Eukaryota</taxon>
        <taxon>Metazoa</taxon>
        <taxon>Ecdysozoa</taxon>
        <taxon>Nematoda</taxon>
        <taxon>Chromadorea</taxon>
        <taxon>Rhabditida</taxon>
        <taxon>Rhabditina</taxon>
        <taxon>Rhabditomorpha</taxon>
        <taxon>Rhabditoidea</taxon>
        <taxon>Rhabditidae</taxon>
        <taxon>Peloderinae</taxon>
        <taxon>Caenorhabditis</taxon>
    </lineage>
</organism>
<keyword evidence="4" id="KW-0479">Metal-binding</keyword>
<evidence type="ECO:0000256" key="1">
    <source>
        <dbReference type="ARBA" id="ARBA00001971"/>
    </source>
</evidence>
<proteinExistence type="inferred from homology"/>
<evidence type="ECO:0000256" key="3">
    <source>
        <dbReference type="ARBA" id="ARBA00022617"/>
    </source>
</evidence>
<comment type="caution">
    <text evidence="8">The sequence shown here is derived from an EMBL/GenBank/DDBJ whole genome shotgun (WGS) entry which is preliminary data.</text>
</comment>
<comment type="similarity">
    <text evidence="2">Belongs to the cytochrome P450 family.</text>
</comment>